<feature type="transmembrane region" description="Helical" evidence="1">
    <location>
        <begin position="66"/>
        <end position="85"/>
    </location>
</feature>
<feature type="transmembrane region" description="Helical" evidence="1">
    <location>
        <begin position="120"/>
        <end position="142"/>
    </location>
</feature>
<comment type="caution">
    <text evidence="2">The sequence shown here is derived from an EMBL/GenBank/DDBJ whole genome shotgun (WGS) entry which is preliminary data.</text>
</comment>
<evidence type="ECO:0000313" key="2">
    <source>
        <dbReference type="EMBL" id="MBM7571308.1"/>
    </source>
</evidence>
<dbReference type="EMBL" id="JAFBDR010000008">
    <property type="protein sequence ID" value="MBM7571308.1"/>
    <property type="molecule type" value="Genomic_DNA"/>
</dbReference>
<sequence>MNKPKKHEILLWNIALPGFGQILNKKFIKGITFVFMEFIVNVQSNFNLAIKHSFTNNIEQAYDVINYQWLMFYPCLYMFAIWDGYRDAEDAKLGPYSYLPFVFGAFALTIGLMYSNTVMIRIGPVFFPMLCLIPGVFVGWVIKRIFIHVEKSPDQ</sequence>
<dbReference type="RefSeq" id="WP_204498822.1">
    <property type="nucleotide sequence ID" value="NZ_JAFBDR010000008.1"/>
</dbReference>
<accession>A0ABS2MZT9</accession>
<keyword evidence="1" id="KW-0812">Transmembrane</keyword>
<keyword evidence="1" id="KW-1133">Transmembrane helix</keyword>
<feature type="transmembrane region" description="Helical" evidence="1">
    <location>
        <begin position="97"/>
        <end position="114"/>
    </location>
</feature>
<reference evidence="2 3" key="1">
    <citation type="submission" date="2021-01" db="EMBL/GenBank/DDBJ databases">
        <title>Genomic Encyclopedia of Type Strains, Phase IV (KMG-IV): sequencing the most valuable type-strain genomes for metagenomic binning, comparative biology and taxonomic classification.</title>
        <authorList>
            <person name="Goeker M."/>
        </authorList>
    </citation>
    <scope>NUCLEOTIDE SEQUENCE [LARGE SCALE GENOMIC DNA]</scope>
    <source>
        <strain evidence="2 3">DSM 23711</strain>
    </source>
</reference>
<protein>
    <submittedName>
        <fullName evidence="2">Uncharacterized protein</fullName>
    </submittedName>
</protein>
<proteinExistence type="predicted"/>
<keyword evidence="1" id="KW-0472">Membrane</keyword>
<evidence type="ECO:0000313" key="3">
    <source>
        <dbReference type="Proteomes" id="UP001296943"/>
    </source>
</evidence>
<organism evidence="2 3">
    <name type="scientific">Aquibacillus albus</name>
    <dbReference type="NCBI Taxonomy" id="1168171"/>
    <lineage>
        <taxon>Bacteria</taxon>
        <taxon>Bacillati</taxon>
        <taxon>Bacillota</taxon>
        <taxon>Bacilli</taxon>
        <taxon>Bacillales</taxon>
        <taxon>Bacillaceae</taxon>
        <taxon>Aquibacillus</taxon>
    </lineage>
</organism>
<evidence type="ECO:0000256" key="1">
    <source>
        <dbReference type="SAM" id="Phobius"/>
    </source>
</evidence>
<gene>
    <name evidence="2" type="ORF">JOC48_001804</name>
</gene>
<dbReference type="Proteomes" id="UP001296943">
    <property type="component" value="Unassembled WGS sequence"/>
</dbReference>
<keyword evidence="3" id="KW-1185">Reference proteome</keyword>
<name>A0ABS2MZT9_9BACI</name>